<dbReference type="Proteomes" id="UP000031521">
    <property type="component" value="Chromosome"/>
</dbReference>
<reference evidence="2 3" key="1">
    <citation type="journal article" date="2014" name="Int. J. Syst. Evol. Microbiol.">
        <title>Celeribacter indicus sp. nov., a polycyclic aromatic hydrocarbon-degrading bacterium from deep-sea sediment and reclassification of Huaishuia halophila as Celeribacter halophilus comb. nov.</title>
        <authorList>
            <person name="Lai Q."/>
            <person name="Cao J."/>
            <person name="Yuan J."/>
            <person name="Li F."/>
            <person name="Shao Z."/>
        </authorList>
    </citation>
    <scope>NUCLEOTIDE SEQUENCE [LARGE SCALE GENOMIC DNA]</scope>
    <source>
        <strain evidence="2">P73</strain>
    </source>
</reference>
<dbReference type="STRING" id="1208324.P73_2511"/>
<gene>
    <name evidence="2" type="ORF">P73_2511</name>
</gene>
<evidence type="ECO:0000313" key="2">
    <source>
        <dbReference type="EMBL" id="AJE47226.1"/>
    </source>
</evidence>
<dbReference type="HOGENOM" id="CLU_196888_0_0_5"/>
<dbReference type="RefSeq" id="WP_043869838.1">
    <property type="nucleotide sequence ID" value="NZ_CP004393.1"/>
</dbReference>
<organism evidence="2 3">
    <name type="scientific">Celeribacter indicus</name>
    <dbReference type="NCBI Taxonomy" id="1208324"/>
    <lineage>
        <taxon>Bacteria</taxon>
        <taxon>Pseudomonadati</taxon>
        <taxon>Pseudomonadota</taxon>
        <taxon>Alphaproteobacteria</taxon>
        <taxon>Rhodobacterales</taxon>
        <taxon>Roseobacteraceae</taxon>
        <taxon>Celeribacter</taxon>
    </lineage>
</organism>
<name>A0A0B5E2H7_9RHOB</name>
<dbReference type="KEGG" id="cid:P73_2511"/>
<proteinExistence type="predicted"/>
<sequence length="74" mass="7845">MAERKRSADGTRETERLTGTPGEAPAQGGREGGTLGARVGTRDEAKAVEQGTPTTTRVRKSDEIATGTEKETDR</sequence>
<keyword evidence="3" id="KW-1185">Reference proteome</keyword>
<dbReference type="OrthoDB" id="7868955at2"/>
<evidence type="ECO:0000256" key="1">
    <source>
        <dbReference type="SAM" id="MobiDB-lite"/>
    </source>
</evidence>
<feature type="compositionally biased region" description="Basic and acidic residues" evidence="1">
    <location>
        <begin position="1"/>
        <end position="16"/>
    </location>
</feature>
<feature type="region of interest" description="Disordered" evidence="1">
    <location>
        <begin position="1"/>
        <end position="74"/>
    </location>
</feature>
<dbReference type="EMBL" id="CP004393">
    <property type="protein sequence ID" value="AJE47226.1"/>
    <property type="molecule type" value="Genomic_DNA"/>
</dbReference>
<accession>A0A0B5E2H7</accession>
<dbReference type="AlphaFoldDB" id="A0A0B5E2H7"/>
<protein>
    <submittedName>
        <fullName evidence="2">Uncharacterized protein</fullName>
    </submittedName>
</protein>
<evidence type="ECO:0000313" key="3">
    <source>
        <dbReference type="Proteomes" id="UP000031521"/>
    </source>
</evidence>
<feature type="compositionally biased region" description="Basic and acidic residues" evidence="1">
    <location>
        <begin position="59"/>
        <end position="74"/>
    </location>
</feature>